<reference evidence="1 2" key="1">
    <citation type="submission" date="2023-07" db="EMBL/GenBank/DDBJ databases">
        <title>Genomic Encyclopedia of Type Strains, Phase IV (KMG-IV): sequencing the most valuable type-strain genomes for metagenomic binning, comparative biology and taxonomic classification.</title>
        <authorList>
            <person name="Goeker M."/>
        </authorList>
    </citation>
    <scope>NUCLEOTIDE SEQUENCE [LARGE SCALE GENOMIC DNA]</scope>
    <source>
        <strain evidence="1 2">DSM 19922</strain>
    </source>
</reference>
<gene>
    <name evidence="1" type="ORF">QO018_002102</name>
</gene>
<sequence length="44" mass="4742">MVGALSNPAGAIRRLTALRLLRTVRAMNTIDRTNALLRLLGPAL</sequence>
<comment type="caution">
    <text evidence="1">The sequence shown here is derived from an EMBL/GenBank/DDBJ whole genome shotgun (WGS) entry which is preliminary data.</text>
</comment>
<organism evidence="1 2">
    <name type="scientific">Azospirillum picis</name>
    <dbReference type="NCBI Taxonomy" id="488438"/>
    <lineage>
        <taxon>Bacteria</taxon>
        <taxon>Pseudomonadati</taxon>
        <taxon>Pseudomonadota</taxon>
        <taxon>Alphaproteobacteria</taxon>
        <taxon>Rhodospirillales</taxon>
        <taxon>Azospirillaceae</taxon>
        <taxon>Azospirillum</taxon>
    </lineage>
</organism>
<keyword evidence="2" id="KW-1185">Reference proteome</keyword>
<evidence type="ECO:0000313" key="2">
    <source>
        <dbReference type="Proteomes" id="UP001244552"/>
    </source>
</evidence>
<name>A0ABU0MJ56_9PROT</name>
<dbReference type="Proteomes" id="UP001244552">
    <property type="component" value="Unassembled WGS sequence"/>
</dbReference>
<proteinExistence type="predicted"/>
<protein>
    <submittedName>
        <fullName evidence="1">Uncharacterized protein</fullName>
    </submittedName>
</protein>
<evidence type="ECO:0000313" key="1">
    <source>
        <dbReference type="EMBL" id="MDQ0533251.1"/>
    </source>
</evidence>
<dbReference type="EMBL" id="JAUSVU010000006">
    <property type="protein sequence ID" value="MDQ0533251.1"/>
    <property type="molecule type" value="Genomic_DNA"/>
</dbReference>
<accession>A0ABU0MJ56</accession>